<feature type="domain" description="DUF4395" evidence="2">
    <location>
        <begin position="19"/>
        <end position="154"/>
    </location>
</feature>
<protein>
    <submittedName>
        <fullName evidence="3">DUF4395 domain-containing protein</fullName>
    </submittedName>
</protein>
<evidence type="ECO:0000259" key="2">
    <source>
        <dbReference type="Pfam" id="PF14340"/>
    </source>
</evidence>
<name>A0A9D7SF73_9BACT</name>
<organism evidence="3 4">
    <name type="scientific">Candidatus Geothrix skivensis</name>
    <dbReference type="NCBI Taxonomy" id="2954439"/>
    <lineage>
        <taxon>Bacteria</taxon>
        <taxon>Pseudomonadati</taxon>
        <taxon>Acidobacteriota</taxon>
        <taxon>Holophagae</taxon>
        <taxon>Holophagales</taxon>
        <taxon>Holophagaceae</taxon>
        <taxon>Geothrix</taxon>
    </lineage>
</organism>
<dbReference type="InterPro" id="IPR025508">
    <property type="entry name" value="DUF4395"/>
</dbReference>
<feature type="transmembrane region" description="Helical" evidence="1">
    <location>
        <begin position="25"/>
        <end position="43"/>
    </location>
</feature>
<proteinExistence type="predicted"/>
<reference evidence="3" key="1">
    <citation type="submission" date="2020-10" db="EMBL/GenBank/DDBJ databases">
        <title>Connecting structure to function with the recovery of over 1000 high-quality activated sludge metagenome-assembled genomes encoding full-length rRNA genes using long-read sequencing.</title>
        <authorList>
            <person name="Singleton C.M."/>
            <person name="Petriglieri F."/>
            <person name="Kristensen J.M."/>
            <person name="Kirkegaard R.H."/>
            <person name="Michaelsen T.Y."/>
            <person name="Andersen M.H."/>
            <person name="Karst S.M."/>
            <person name="Dueholm M.S."/>
            <person name="Nielsen P.H."/>
            <person name="Albertsen M."/>
        </authorList>
    </citation>
    <scope>NUCLEOTIDE SEQUENCE</scope>
    <source>
        <strain evidence="3">Skiv_18-Q3-R9-52_MAXAC.067</strain>
    </source>
</reference>
<feature type="transmembrane region" description="Helical" evidence="1">
    <location>
        <begin position="97"/>
        <end position="116"/>
    </location>
</feature>
<evidence type="ECO:0000256" key="1">
    <source>
        <dbReference type="SAM" id="Phobius"/>
    </source>
</evidence>
<dbReference type="EMBL" id="JADKIO010000005">
    <property type="protein sequence ID" value="MBK9795600.1"/>
    <property type="molecule type" value="Genomic_DNA"/>
</dbReference>
<feature type="transmembrane region" description="Helical" evidence="1">
    <location>
        <begin position="178"/>
        <end position="198"/>
    </location>
</feature>
<dbReference type="Proteomes" id="UP000886657">
    <property type="component" value="Unassembled WGS sequence"/>
</dbReference>
<keyword evidence="1" id="KW-0472">Membrane</keyword>
<evidence type="ECO:0000313" key="4">
    <source>
        <dbReference type="Proteomes" id="UP000886657"/>
    </source>
</evidence>
<keyword evidence="1" id="KW-1133">Transmembrane helix</keyword>
<evidence type="ECO:0000313" key="3">
    <source>
        <dbReference type="EMBL" id="MBK9795600.1"/>
    </source>
</evidence>
<gene>
    <name evidence="3" type="ORF">IPP58_03755</name>
</gene>
<sequence>MGRVQFGETVEGYAVPVLNEREIRAAAGILFLATFLSLMFILFRGNFVPIKVVIPFFLGDFLLRVFVSPRFGPTLILGRLIVGRQAPEWVAAKPKQLAWSLGVALSAIMFILMVAMNTYGPISGIICLVCLVFLFFEAAFGICLGCKFYSLVYREQPTLCPGEVCEAKARVEAQKTSLAQLLVLLATAGLVMAGTVSFKGRLSAPPQPLFAPEQGR</sequence>
<keyword evidence="1" id="KW-0812">Transmembrane</keyword>
<dbReference type="Pfam" id="PF14340">
    <property type="entry name" value="DUF4395"/>
    <property type="match status" value="1"/>
</dbReference>
<feature type="transmembrane region" description="Helical" evidence="1">
    <location>
        <begin position="122"/>
        <end position="144"/>
    </location>
</feature>
<accession>A0A9D7SF73</accession>
<comment type="caution">
    <text evidence="3">The sequence shown here is derived from an EMBL/GenBank/DDBJ whole genome shotgun (WGS) entry which is preliminary data.</text>
</comment>
<dbReference type="AlphaFoldDB" id="A0A9D7SF73"/>